<feature type="transmembrane region" description="Helical" evidence="6">
    <location>
        <begin position="330"/>
        <end position="355"/>
    </location>
</feature>
<dbReference type="PIRSF" id="PIRSF006060">
    <property type="entry name" value="AA_transporter"/>
    <property type="match status" value="1"/>
</dbReference>
<sequence length="565" mass="59819">MQIFRTKSVEQTLAETEESGHSLKRTLGWWDLAVMGVAVAVGAGIFSVGAQAAAFHAGPSVILSFIIAGIVCGAAVLCYAEFASMLPVAGSAYTFTYATLGEVLAWIIGWDLILEMLMAASVISKYWGVYLNDFLHLMGVNFNSNVTIGSFHIDIAPIVIVAFFTTLLVLGTQIGARVDGAMTILKIAVVLFVVVAGFFYVKAENFVPFIPPAQAAADTTANTMMEPLWQWATGMTPSSYGIPGILSGAALVFFAFIGFDVVATTSEETKNPKRNVPLGIMVGIALVIVLYVLVAVVTTGMVSYKQLASVESPSLATAFELVGADWAAKIISFGIVLGLATVIMVLLLGLARVVFAMSRDNLLPRGLSKTGKHGTPARLQILAGVIVAIVAACFNIDVLSDMVNIGTLSAFTLVAIAIPVMRKKRPDLPRAFKIPGNPVVPILVALANLWLMFNLTVLTWIRFVVWLAAGLAIYAVYGYSHSRLGTGELERELKAKKDAQLQASSSGDVALVASVRANVSGPKRGETSGVSPVREHAHGTEPAVVKAAHLAPDQSPVIAQAAEVD</sequence>
<evidence type="ECO:0000256" key="2">
    <source>
        <dbReference type="ARBA" id="ARBA00022448"/>
    </source>
</evidence>
<feature type="transmembrane region" description="Helical" evidence="6">
    <location>
        <begin position="434"/>
        <end position="453"/>
    </location>
</feature>
<dbReference type="PANTHER" id="PTHR43243">
    <property type="entry name" value="INNER MEMBRANE TRANSPORTER YGJI-RELATED"/>
    <property type="match status" value="1"/>
</dbReference>
<keyword evidence="10" id="KW-1185">Reference proteome</keyword>
<evidence type="ECO:0000313" key="7">
    <source>
        <dbReference type="EMBL" id="EFA22812.1"/>
    </source>
</evidence>
<dbReference type="EMBL" id="JGYW01000002">
    <property type="protein sequence ID" value="KFI59745.1"/>
    <property type="molecule type" value="Genomic_DNA"/>
</dbReference>
<evidence type="ECO:0000313" key="10">
    <source>
        <dbReference type="Proteomes" id="UP000029074"/>
    </source>
</evidence>
<dbReference type="Proteomes" id="UP000003656">
    <property type="component" value="Unassembled WGS sequence"/>
</dbReference>
<keyword evidence="5 6" id="KW-0472">Membrane</keyword>
<evidence type="ECO:0000313" key="9">
    <source>
        <dbReference type="Proteomes" id="UP000003656"/>
    </source>
</evidence>
<dbReference type="Gene3D" id="1.20.1740.10">
    <property type="entry name" value="Amino acid/polyamine transporter I"/>
    <property type="match status" value="1"/>
</dbReference>
<accession>D1NVG1</accession>
<dbReference type="STRING" id="561180.BIFGAL_03847"/>
<keyword evidence="2" id="KW-0813">Transport</keyword>
<feature type="transmembrane region" description="Helical" evidence="6">
    <location>
        <begin position="148"/>
        <end position="171"/>
    </location>
</feature>
<reference evidence="7 9" key="1">
    <citation type="submission" date="2009-11" db="EMBL/GenBank/DDBJ databases">
        <authorList>
            <person name="Weinstock G."/>
            <person name="Sodergren E."/>
            <person name="Clifton S."/>
            <person name="Fulton L."/>
            <person name="Fulton B."/>
            <person name="Courtney L."/>
            <person name="Fronick C."/>
            <person name="Harrison M."/>
            <person name="Strong C."/>
            <person name="Farmer C."/>
            <person name="Delahaunty K."/>
            <person name="Markovic C."/>
            <person name="Hall O."/>
            <person name="Minx P."/>
            <person name="Tomlinson C."/>
            <person name="Mitreva M."/>
            <person name="Nelson J."/>
            <person name="Hou S."/>
            <person name="Wollam A."/>
            <person name="Pepin K.H."/>
            <person name="Johnson M."/>
            <person name="Bhonagiri V."/>
            <person name="Nash W.E."/>
            <person name="Warren W."/>
            <person name="Chinwalla A."/>
            <person name="Mardis E.R."/>
            <person name="Wilson R.K."/>
        </authorList>
    </citation>
    <scope>NUCLEOTIDE SEQUENCE [LARGE SCALE GENOMIC DNA]</scope>
    <source>
        <strain evidence="7 9">DSM 20093</strain>
    </source>
</reference>
<feature type="transmembrane region" description="Helical" evidence="6">
    <location>
        <begin position="275"/>
        <end position="297"/>
    </location>
</feature>
<dbReference type="RefSeq" id="WP_006295301.1">
    <property type="nucleotide sequence ID" value="NZ_ABXB03000003.1"/>
</dbReference>
<feature type="transmembrane region" description="Helical" evidence="6">
    <location>
        <begin position="32"/>
        <end position="55"/>
    </location>
</feature>
<comment type="subcellular location">
    <subcellularLocation>
        <location evidence="1">Membrane</location>
        <topology evidence="1">Multi-pass membrane protein</topology>
    </subcellularLocation>
</comment>
<keyword evidence="3 6" id="KW-0812">Transmembrane</keyword>
<dbReference type="Pfam" id="PF13520">
    <property type="entry name" value="AA_permease_2"/>
    <property type="match status" value="1"/>
</dbReference>
<organism evidence="7 9">
    <name type="scientific">Bifidobacterium gallicum DSM 20093 = LMG 11596</name>
    <dbReference type="NCBI Taxonomy" id="561180"/>
    <lineage>
        <taxon>Bacteria</taxon>
        <taxon>Bacillati</taxon>
        <taxon>Actinomycetota</taxon>
        <taxon>Actinomycetes</taxon>
        <taxon>Bifidobacteriales</taxon>
        <taxon>Bifidobacteriaceae</taxon>
        <taxon>Bifidobacterium</taxon>
    </lineage>
</organism>
<feature type="transmembrane region" description="Helical" evidence="6">
    <location>
        <begin position="402"/>
        <end position="422"/>
    </location>
</feature>
<dbReference type="OrthoDB" id="9762947at2"/>
<keyword evidence="4 6" id="KW-1133">Transmembrane helix</keyword>
<dbReference type="GO" id="GO:0016020">
    <property type="term" value="C:membrane"/>
    <property type="evidence" value="ECO:0007669"/>
    <property type="project" value="UniProtKB-SubCell"/>
</dbReference>
<evidence type="ECO:0000256" key="5">
    <source>
        <dbReference type="ARBA" id="ARBA00023136"/>
    </source>
</evidence>
<protein>
    <submittedName>
        <fullName evidence="7">Amino acid permease</fullName>
    </submittedName>
</protein>
<evidence type="ECO:0000256" key="4">
    <source>
        <dbReference type="ARBA" id="ARBA00022989"/>
    </source>
</evidence>
<dbReference type="Proteomes" id="UP000029074">
    <property type="component" value="Unassembled WGS sequence"/>
</dbReference>
<name>D1NVG1_9BIFI</name>
<reference evidence="8 10" key="2">
    <citation type="submission" date="2014-03" db="EMBL/GenBank/DDBJ databases">
        <title>Genomics of Bifidobacteria.</title>
        <authorList>
            <person name="Ventura M."/>
            <person name="Milani C."/>
            <person name="Lugli G.A."/>
        </authorList>
    </citation>
    <scope>NUCLEOTIDE SEQUENCE [LARGE SCALE GENOMIC DNA]</scope>
    <source>
        <strain evidence="8 10">LMG 11596</strain>
    </source>
</reference>
<evidence type="ECO:0000256" key="6">
    <source>
        <dbReference type="SAM" id="Phobius"/>
    </source>
</evidence>
<evidence type="ECO:0000256" key="1">
    <source>
        <dbReference type="ARBA" id="ARBA00004141"/>
    </source>
</evidence>
<dbReference type="EMBL" id="ABXB03000003">
    <property type="protein sequence ID" value="EFA22812.1"/>
    <property type="molecule type" value="Genomic_DNA"/>
</dbReference>
<dbReference type="eggNOG" id="COG0531">
    <property type="taxonomic scope" value="Bacteria"/>
</dbReference>
<dbReference type="InterPro" id="IPR002293">
    <property type="entry name" value="AA/rel_permease1"/>
</dbReference>
<gene>
    <name evidence="8" type="ORF">BGLCM_0416</name>
    <name evidence="7" type="ORF">BIFGAL_03847</name>
</gene>
<dbReference type="GO" id="GO:0015171">
    <property type="term" value="F:amino acid transmembrane transporter activity"/>
    <property type="evidence" value="ECO:0007669"/>
    <property type="project" value="TreeGrafter"/>
</dbReference>
<feature type="transmembrane region" description="Helical" evidence="6">
    <location>
        <begin position="240"/>
        <end position="263"/>
    </location>
</feature>
<proteinExistence type="predicted"/>
<feature type="transmembrane region" description="Helical" evidence="6">
    <location>
        <begin position="376"/>
        <end position="396"/>
    </location>
</feature>
<feature type="transmembrane region" description="Helical" evidence="6">
    <location>
        <begin position="183"/>
        <end position="201"/>
    </location>
</feature>
<feature type="transmembrane region" description="Helical" evidence="6">
    <location>
        <begin position="61"/>
        <end position="82"/>
    </location>
</feature>
<comment type="caution">
    <text evidence="7">The sequence shown here is derived from an EMBL/GenBank/DDBJ whole genome shotgun (WGS) entry which is preliminary data.</text>
</comment>
<evidence type="ECO:0000256" key="3">
    <source>
        <dbReference type="ARBA" id="ARBA00022692"/>
    </source>
</evidence>
<evidence type="ECO:0000313" key="8">
    <source>
        <dbReference type="EMBL" id="KFI59745.1"/>
    </source>
</evidence>
<feature type="transmembrane region" description="Helical" evidence="6">
    <location>
        <begin position="459"/>
        <end position="477"/>
    </location>
</feature>
<dbReference type="PANTHER" id="PTHR43243:SF4">
    <property type="entry name" value="CATIONIC AMINO ACID TRANSPORTER 4"/>
    <property type="match status" value="1"/>
</dbReference>
<dbReference type="AlphaFoldDB" id="D1NVG1"/>